<dbReference type="PROSITE" id="PS51123">
    <property type="entry name" value="OMPA_2"/>
    <property type="match status" value="1"/>
</dbReference>
<dbReference type="PRINTS" id="PR01021">
    <property type="entry name" value="OMPADOMAIN"/>
</dbReference>
<dbReference type="CDD" id="cd07185">
    <property type="entry name" value="OmpA_C-like"/>
    <property type="match status" value="1"/>
</dbReference>
<comment type="caution">
    <text evidence="8">The sequence shown here is derived from an EMBL/GenBank/DDBJ whole genome shotgun (WGS) entry which is preliminary data.</text>
</comment>
<evidence type="ECO:0000256" key="4">
    <source>
        <dbReference type="PROSITE-ProRule" id="PRU00473"/>
    </source>
</evidence>
<evidence type="ECO:0000256" key="3">
    <source>
        <dbReference type="ARBA" id="ARBA00023237"/>
    </source>
</evidence>
<evidence type="ECO:0000259" key="7">
    <source>
        <dbReference type="PROSITE" id="PS51123"/>
    </source>
</evidence>
<dbReference type="InterPro" id="IPR006665">
    <property type="entry name" value="OmpA-like"/>
</dbReference>
<dbReference type="SUPFAM" id="SSF103088">
    <property type="entry name" value="OmpA-like"/>
    <property type="match status" value="1"/>
</dbReference>
<keyword evidence="9" id="KW-1185">Reference proteome</keyword>
<feature type="domain" description="OmpA-like" evidence="7">
    <location>
        <begin position="128"/>
        <end position="243"/>
    </location>
</feature>
<dbReference type="InterPro" id="IPR006664">
    <property type="entry name" value="OMP_bac"/>
</dbReference>
<feature type="signal peptide" evidence="6">
    <location>
        <begin position="1"/>
        <end position="23"/>
    </location>
</feature>
<dbReference type="Pfam" id="PF00691">
    <property type="entry name" value="OmpA"/>
    <property type="match status" value="1"/>
</dbReference>
<proteinExistence type="predicted"/>
<dbReference type="PANTHER" id="PTHR30329">
    <property type="entry name" value="STATOR ELEMENT OF FLAGELLAR MOTOR COMPLEX"/>
    <property type="match status" value="1"/>
</dbReference>
<dbReference type="AlphaFoldDB" id="A0A7W6ABJ3"/>
<dbReference type="Proteomes" id="UP000538670">
    <property type="component" value="Unassembled WGS sequence"/>
</dbReference>
<dbReference type="InterPro" id="IPR050330">
    <property type="entry name" value="Bact_OuterMem_StrucFunc"/>
</dbReference>
<evidence type="ECO:0000313" key="8">
    <source>
        <dbReference type="EMBL" id="MBB3880821.1"/>
    </source>
</evidence>
<dbReference type="GO" id="GO:0009279">
    <property type="term" value="C:cell outer membrane"/>
    <property type="evidence" value="ECO:0007669"/>
    <property type="project" value="UniProtKB-SubCell"/>
</dbReference>
<evidence type="ECO:0000313" key="9">
    <source>
        <dbReference type="Proteomes" id="UP000538670"/>
    </source>
</evidence>
<dbReference type="PANTHER" id="PTHR30329:SF21">
    <property type="entry name" value="LIPOPROTEIN YIAD-RELATED"/>
    <property type="match status" value="1"/>
</dbReference>
<evidence type="ECO:0000256" key="2">
    <source>
        <dbReference type="ARBA" id="ARBA00023136"/>
    </source>
</evidence>
<gene>
    <name evidence="8" type="ORF">GGR48_003272</name>
</gene>
<reference evidence="8 9" key="1">
    <citation type="submission" date="2020-08" db="EMBL/GenBank/DDBJ databases">
        <title>Genomic Encyclopedia of Type Strains, Phase IV (KMG-IV): sequencing the most valuable type-strain genomes for metagenomic binning, comparative biology and taxonomic classification.</title>
        <authorList>
            <person name="Goeker M."/>
        </authorList>
    </citation>
    <scope>NUCLEOTIDE SEQUENCE [LARGE SCALE GENOMIC DNA]</scope>
    <source>
        <strain evidence="8 9">DSM 19512</strain>
    </source>
</reference>
<accession>A0A7W6ABJ3</accession>
<evidence type="ECO:0000256" key="1">
    <source>
        <dbReference type="ARBA" id="ARBA00004442"/>
    </source>
</evidence>
<name>A0A7W6ABJ3_9SPHN</name>
<keyword evidence="2 4" id="KW-0472">Membrane</keyword>
<dbReference type="InterPro" id="IPR036737">
    <property type="entry name" value="OmpA-like_sf"/>
</dbReference>
<protein>
    <submittedName>
        <fullName evidence="8">Outer membrane protein OmpA-like peptidoglycan-associated protein</fullName>
    </submittedName>
</protein>
<keyword evidence="6" id="KW-0732">Signal</keyword>
<feature type="region of interest" description="Disordered" evidence="5">
    <location>
        <begin position="69"/>
        <end position="102"/>
    </location>
</feature>
<sequence>MRTKLLLTLALPGVILIAGGATAQQRGGDRPTVEGYLCTFAGKCDGVEAPQATRDAPATKGFRLARPIAEANPSATPAARAVSTRGPERRAAAASPGRGRGIGGAAAVAAANRASGYSAAAPMPAAGTGVARPRADLMIGFHLNSDQLTQEGREAAQVFARSLQMPELRDRRFLIEGHTDLRGGRALNQSLSSRRAQAVADYLASLGVDRSRLQARGLGYSAPLPGHAVTDPANRRVEAELIR</sequence>
<dbReference type="EMBL" id="JACIDH010000022">
    <property type="protein sequence ID" value="MBB3880821.1"/>
    <property type="molecule type" value="Genomic_DNA"/>
</dbReference>
<organism evidence="8 9">
    <name type="scientific">Sphingomonas pseudosanguinis</name>
    <dbReference type="NCBI Taxonomy" id="413712"/>
    <lineage>
        <taxon>Bacteria</taxon>
        <taxon>Pseudomonadati</taxon>
        <taxon>Pseudomonadota</taxon>
        <taxon>Alphaproteobacteria</taxon>
        <taxon>Sphingomonadales</taxon>
        <taxon>Sphingomonadaceae</taxon>
        <taxon>Sphingomonas</taxon>
    </lineage>
</organism>
<evidence type="ECO:0000256" key="6">
    <source>
        <dbReference type="SAM" id="SignalP"/>
    </source>
</evidence>
<dbReference type="Gene3D" id="3.30.1330.60">
    <property type="entry name" value="OmpA-like domain"/>
    <property type="match status" value="1"/>
</dbReference>
<feature type="chain" id="PRO_5031366363" evidence="6">
    <location>
        <begin position="24"/>
        <end position="243"/>
    </location>
</feature>
<keyword evidence="3" id="KW-0998">Cell outer membrane</keyword>
<evidence type="ECO:0000256" key="5">
    <source>
        <dbReference type="SAM" id="MobiDB-lite"/>
    </source>
</evidence>
<comment type="subcellular location">
    <subcellularLocation>
        <location evidence="1">Cell outer membrane</location>
    </subcellularLocation>
</comment>
<dbReference type="RefSeq" id="WP_206362417.1">
    <property type="nucleotide sequence ID" value="NZ_JACIDH010000022.1"/>
</dbReference>